<accession>A0A0K2VG67</accession>
<dbReference type="AlphaFoldDB" id="A0A0K2VG67"/>
<feature type="non-terminal residue" evidence="1">
    <location>
        <position position="1"/>
    </location>
</feature>
<evidence type="ECO:0000313" key="1">
    <source>
        <dbReference type="EMBL" id="CDW49478.1"/>
    </source>
</evidence>
<sequence length="71" mass="7960">MNPPGVKFMSSGCYTLRQMAIKSFILPKNSDVSITILIHRHRGPKMEQYFCIYSESISPSVDVCSSSLKCT</sequence>
<reference evidence="1" key="1">
    <citation type="submission" date="2014-05" db="EMBL/GenBank/DDBJ databases">
        <authorList>
            <person name="Chronopoulou M."/>
        </authorList>
    </citation>
    <scope>NUCLEOTIDE SEQUENCE</scope>
    <source>
        <tissue evidence="1">Whole organism</tissue>
    </source>
</reference>
<name>A0A0K2VG67_LEPSM</name>
<protein>
    <submittedName>
        <fullName evidence="1">Uncharacterized protein</fullName>
    </submittedName>
</protein>
<dbReference type="EMBL" id="HACA01032117">
    <property type="protein sequence ID" value="CDW49478.1"/>
    <property type="molecule type" value="Transcribed_RNA"/>
</dbReference>
<organism evidence="1">
    <name type="scientific">Lepeophtheirus salmonis</name>
    <name type="common">Salmon louse</name>
    <name type="synonym">Caligus salmonis</name>
    <dbReference type="NCBI Taxonomy" id="72036"/>
    <lineage>
        <taxon>Eukaryota</taxon>
        <taxon>Metazoa</taxon>
        <taxon>Ecdysozoa</taxon>
        <taxon>Arthropoda</taxon>
        <taxon>Crustacea</taxon>
        <taxon>Multicrustacea</taxon>
        <taxon>Hexanauplia</taxon>
        <taxon>Copepoda</taxon>
        <taxon>Siphonostomatoida</taxon>
        <taxon>Caligidae</taxon>
        <taxon>Lepeophtheirus</taxon>
    </lineage>
</organism>
<proteinExistence type="predicted"/>